<dbReference type="Pfam" id="PF00300">
    <property type="entry name" value="His_Phos_1"/>
    <property type="match status" value="1"/>
</dbReference>
<dbReference type="OrthoDB" id="2185101at2"/>
<dbReference type="CDD" id="cd07067">
    <property type="entry name" value="HP_PGM_like"/>
    <property type="match status" value="1"/>
</dbReference>
<reference evidence="2 3" key="1">
    <citation type="submission" date="2016-10" db="EMBL/GenBank/DDBJ databases">
        <authorList>
            <person name="de Groot N.N."/>
        </authorList>
    </citation>
    <scope>NUCLEOTIDE SEQUENCE [LARGE SCALE GENOMIC DNA]</scope>
    <source>
        <strain evidence="2 3">ATCC BAA-466</strain>
    </source>
</reference>
<dbReference type="InterPro" id="IPR050275">
    <property type="entry name" value="PGM_Phosphatase"/>
</dbReference>
<evidence type="ECO:0000256" key="1">
    <source>
        <dbReference type="PIRSR" id="PIRSR613078-3"/>
    </source>
</evidence>
<evidence type="ECO:0000313" key="2">
    <source>
        <dbReference type="EMBL" id="SDG41286.1"/>
    </source>
</evidence>
<gene>
    <name evidence="2" type="ORF">SAMN05421791_10812</name>
</gene>
<dbReference type="Proteomes" id="UP000199708">
    <property type="component" value="Unassembled WGS sequence"/>
</dbReference>
<accession>A0A1G7U175</accession>
<dbReference type="PANTHER" id="PTHR48100:SF1">
    <property type="entry name" value="HISTIDINE PHOSPHATASE FAMILY PROTEIN-RELATED"/>
    <property type="match status" value="1"/>
</dbReference>
<dbReference type="InterPro" id="IPR013078">
    <property type="entry name" value="His_Pase_superF_clade-1"/>
</dbReference>
<proteinExistence type="predicted"/>
<dbReference type="GO" id="GO:0005737">
    <property type="term" value="C:cytoplasm"/>
    <property type="evidence" value="ECO:0007669"/>
    <property type="project" value="TreeGrafter"/>
</dbReference>
<dbReference type="PIRSF" id="PIRSF000709">
    <property type="entry name" value="6PFK_2-Ptase"/>
    <property type="match status" value="1"/>
</dbReference>
<dbReference type="InterPro" id="IPR029033">
    <property type="entry name" value="His_PPase_superfam"/>
</dbReference>
<feature type="site" description="Transition state stabilizer" evidence="1">
    <location>
        <position position="135"/>
    </location>
</feature>
<dbReference type="RefSeq" id="WP_090290177.1">
    <property type="nucleotide sequence ID" value="NZ_FNCK01000008.1"/>
</dbReference>
<dbReference type="SUPFAM" id="SSF53254">
    <property type="entry name" value="Phosphoglycerate mutase-like"/>
    <property type="match status" value="1"/>
</dbReference>
<dbReference type="PANTHER" id="PTHR48100">
    <property type="entry name" value="BROAD-SPECIFICITY PHOSPHATASE YOR283W-RELATED"/>
    <property type="match status" value="1"/>
</dbReference>
<dbReference type="GO" id="GO:0016791">
    <property type="term" value="F:phosphatase activity"/>
    <property type="evidence" value="ECO:0007669"/>
    <property type="project" value="TreeGrafter"/>
</dbReference>
<dbReference type="Gene3D" id="3.40.50.1240">
    <property type="entry name" value="Phosphoglycerate mutase-like"/>
    <property type="match status" value="1"/>
</dbReference>
<dbReference type="EMBL" id="FNCK01000008">
    <property type="protein sequence ID" value="SDG41286.1"/>
    <property type="molecule type" value="Genomic_DNA"/>
</dbReference>
<sequence length="183" mass="21614">MRRIYLVRHSIRDLTVKNEQAPLTVEGKKLAEELANFFEDKEISAIYASPYLRVKQTIEPTAERLNLKIIYQKDLRERRIGEWVEDFQTFAQNQWDNFNYKLPNGESLNEVSHRVLSCFEEIAELSQGNIIIASHGTALSVLMNALTKKQFSYQDFLSMKQPQVYELKYSKRQVEEWKKIQIH</sequence>
<dbReference type="SMART" id="SM00855">
    <property type="entry name" value="PGAM"/>
    <property type="match status" value="1"/>
</dbReference>
<organism evidence="2 3">
    <name type="scientific">Facklamia miroungae</name>
    <dbReference type="NCBI Taxonomy" id="120956"/>
    <lineage>
        <taxon>Bacteria</taxon>
        <taxon>Bacillati</taxon>
        <taxon>Bacillota</taxon>
        <taxon>Bacilli</taxon>
        <taxon>Lactobacillales</taxon>
        <taxon>Aerococcaceae</taxon>
        <taxon>Facklamia</taxon>
    </lineage>
</organism>
<evidence type="ECO:0000313" key="3">
    <source>
        <dbReference type="Proteomes" id="UP000199708"/>
    </source>
</evidence>
<protein>
    <submittedName>
        <fullName evidence="2">2,3-bisphosphoglycerate-dependent phosphoglycerate mutase</fullName>
    </submittedName>
</protein>
<name>A0A1G7U175_9LACT</name>
<keyword evidence="3" id="KW-1185">Reference proteome</keyword>
<dbReference type="AlphaFoldDB" id="A0A1G7U175"/>
<dbReference type="STRING" id="120956.SAMN05421791_10812"/>